<evidence type="ECO:0000256" key="6">
    <source>
        <dbReference type="ARBA" id="ARBA00022968"/>
    </source>
</evidence>
<sequence length="628" mass="70338">MDQGLLRPRAASQSALLPRHGVESVVAAPAASLAGRRYWRLWLLRLLLLTGALYVVLLVCWNARQLEVLGLSSSSAASAAQLSAREISIRAALAVARQQEAEMQAKMAPTDKKDKKKVDARLRCRGWKATSDCNPDGERLPELDLPCGKPVPVDQSGYCELEDKDTGEVFQVVKRACNSVREDARFRCLDAAEFVKFPIRAKEVAKKALAPGYALPHVVPEVPGVNSNQSRGQDGIVMVVYPRLLASAYATVRALRDVMGCQLPIELWYRPDEMRSVRKGLVPLKKLAESVGGIAFHEINDARAFGYGAKVYAIYHSFFERVLFLDADNVPVRDPSFLFQSAEFLETGAVFWPDFWHPDNTIFNIHRQSLVWQFLDLPFQDMFEQESGQLLIDRRRHTAPMEVLSFYAFHRPNLFDNFKLAHGDKDLFRFAWMHQNASFHMMQAPPAVAGKVVDGNFCGMTMVQHDVQGEVLFLHRNSHKLTGVRTQEVEGVRAEALAKAQEKLAAVTAKTGHSRMTPKWSEVEAEIAATTQASTLEAPESDEYPDEMIWTHLLSFNSTAERADYVIEAYNADPQFPKEQHCYGQRHIGSNPNFHAREIASLSFAGLEADLRRFAKEAAEQAAQNARA</sequence>
<evidence type="ECO:0000256" key="10">
    <source>
        <dbReference type="ARBA" id="ARBA00037847"/>
    </source>
</evidence>
<evidence type="ECO:0000256" key="11">
    <source>
        <dbReference type="SAM" id="Phobius"/>
    </source>
</evidence>
<dbReference type="RefSeq" id="XP_009528072.1">
    <property type="nucleotide sequence ID" value="XM_009529777.1"/>
</dbReference>
<dbReference type="GO" id="GO:0000026">
    <property type="term" value="F:alpha-1,2-mannosyltransferase activity"/>
    <property type="evidence" value="ECO:0007669"/>
    <property type="project" value="TreeGrafter"/>
</dbReference>
<keyword evidence="5 11" id="KW-0812">Transmembrane</keyword>
<keyword evidence="9 11" id="KW-0472">Membrane</keyword>
<keyword evidence="4" id="KW-0808">Transferase</keyword>
<dbReference type="AlphaFoldDB" id="G4ZDT5"/>
<dbReference type="InterPro" id="IPR022751">
    <property type="entry name" value="Alpha_mannosyltransferase"/>
</dbReference>
<gene>
    <name evidence="12" type="ORF">PHYSODRAFT_500489</name>
</gene>
<evidence type="ECO:0000313" key="12">
    <source>
        <dbReference type="EMBL" id="EGZ19014.1"/>
    </source>
</evidence>
<keyword evidence="8" id="KW-0333">Golgi apparatus</keyword>
<dbReference type="Proteomes" id="UP000002640">
    <property type="component" value="Unassembled WGS sequence"/>
</dbReference>
<dbReference type="SUPFAM" id="SSF53448">
    <property type="entry name" value="Nucleotide-diphospho-sugar transferases"/>
    <property type="match status" value="1"/>
</dbReference>
<proteinExistence type="inferred from homology"/>
<dbReference type="OMA" id="YCELEDK"/>
<dbReference type="Pfam" id="PF11051">
    <property type="entry name" value="Mannosyl_trans3"/>
    <property type="match status" value="1"/>
</dbReference>
<evidence type="ECO:0000256" key="7">
    <source>
        <dbReference type="ARBA" id="ARBA00022989"/>
    </source>
</evidence>
<dbReference type="PANTHER" id="PTHR31646:SF1">
    <property type="entry name" value="ALPHA-1,2-MANNOSYLTRANSFERASE MNN2"/>
    <property type="match status" value="1"/>
</dbReference>
<evidence type="ECO:0000256" key="1">
    <source>
        <dbReference type="ARBA" id="ARBA00004394"/>
    </source>
</evidence>
<dbReference type="GO" id="GO:0000139">
    <property type="term" value="C:Golgi membrane"/>
    <property type="evidence" value="ECO:0007669"/>
    <property type="project" value="UniProtKB-SubCell"/>
</dbReference>
<comment type="subcellular location">
    <subcellularLocation>
        <location evidence="10">Endomembrane system</location>
        <topology evidence="10">Single-pass membrane protein</topology>
    </subcellularLocation>
    <subcellularLocation>
        <location evidence="1">Golgi apparatus membrane</location>
    </subcellularLocation>
    <subcellularLocation>
        <location evidence="2">Membrane</location>
        <topology evidence="2">Single-pass type II membrane protein</topology>
    </subcellularLocation>
</comment>
<dbReference type="InterPro" id="IPR029044">
    <property type="entry name" value="Nucleotide-diphossugar_trans"/>
</dbReference>
<protein>
    <submittedName>
        <fullName evidence="12">Uncharacterized protein</fullName>
    </submittedName>
</protein>
<name>G4ZDT5_PHYSP</name>
<keyword evidence="7 11" id="KW-1133">Transmembrane helix</keyword>
<evidence type="ECO:0000256" key="8">
    <source>
        <dbReference type="ARBA" id="ARBA00023034"/>
    </source>
</evidence>
<evidence type="ECO:0000313" key="13">
    <source>
        <dbReference type="Proteomes" id="UP000002640"/>
    </source>
</evidence>
<evidence type="ECO:0000256" key="5">
    <source>
        <dbReference type="ARBA" id="ARBA00022692"/>
    </source>
</evidence>
<accession>G4ZDT5</accession>
<dbReference type="PANTHER" id="PTHR31646">
    <property type="entry name" value="ALPHA-1,2-MANNOSYLTRANSFERASE MNN2"/>
    <property type="match status" value="1"/>
</dbReference>
<dbReference type="InParanoid" id="G4ZDT5"/>
<evidence type="ECO:0000256" key="9">
    <source>
        <dbReference type="ARBA" id="ARBA00023136"/>
    </source>
</evidence>
<dbReference type="GeneID" id="20657838"/>
<dbReference type="KEGG" id="psoj:PHYSODRAFT_500489"/>
<dbReference type="GO" id="GO:0046354">
    <property type="term" value="P:mannan biosynthetic process"/>
    <property type="evidence" value="ECO:0007669"/>
    <property type="project" value="TreeGrafter"/>
</dbReference>
<evidence type="ECO:0000256" key="4">
    <source>
        <dbReference type="ARBA" id="ARBA00022679"/>
    </source>
</evidence>
<dbReference type="EMBL" id="JH159154">
    <property type="protein sequence ID" value="EGZ19014.1"/>
    <property type="molecule type" value="Genomic_DNA"/>
</dbReference>
<reference evidence="12 13" key="1">
    <citation type="journal article" date="2006" name="Science">
        <title>Phytophthora genome sequences uncover evolutionary origins and mechanisms of pathogenesis.</title>
        <authorList>
            <person name="Tyler B.M."/>
            <person name="Tripathy S."/>
            <person name="Zhang X."/>
            <person name="Dehal P."/>
            <person name="Jiang R.H."/>
            <person name="Aerts A."/>
            <person name="Arredondo F.D."/>
            <person name="Baxter L."/>
            <person name="Bensasson D."/>
            <person name="Beynon J.L."/>
            <person name="Chapman J."/>
            <person name="Damasceno C.M."/>
            <person name="Dorrance A.E."/>
            <person name="Dou D."/>
            <person name="Dickerman A.W."/>
            <person name="Dubchak I.L."/>
            <person name="Garbelotto M."/>
            <person name="Gijzen M."/>
            <person name="Gordon S.G."/>
            <person name="Govers F."/>
            <person name="Grunwald N.J."/>
            <person name="Huang W."/>
            <person name="Ivors K.L."/>
            <person name="Jones R.W."/>
            <person name="Kamoun S."/>
            <person name="Krampis K."/>
            <person name="Lamour K.H."/>
            <person name="Lee M.K."/>
            <person name="McDonald W.H."/>
            <person name="Medina M."/>
            <person name="Meijer H.J."/>
            <person name="Nordberg E.K."/>
            <person name="Maclean D.J."/>
            <person name="Ospina-Giraldo M.D."/>
            <person name="Morris P.F."/>
            <person name="Phuntumart V."/>
            <person name="Putnam N.H."/>
            <person name="Rash S."/>
            <person name="Rose J.K."/>
            <person name="Sakihama Y."/>
            <person name="Salamov A.A."/>
            <person name="Savidor A."/>
            <person name="Scheuring C.F."/>
            <person name="Smith B.M."/>
            <person name="Sobral B.W."/>
            <person name="Terry A."/>
            <person name="Torto-Alalibo T.A."/>
            <person name="Win J."/>
            <person name="Xu Z."/>
            <person name="Zhang H."/>
            <person name="Grigoriev I.V."/>
            <person name="Rokhsar D.S."/>
            <person name="Boore J.L."/>
        </authorList>
    </citation>
    <scope>NUCLEOTIDE SEQUENCE [LARGE SCALE GENOMIC DNA]</scope>
    <source>
        <strain evidence="12 13">P6497</strain>
    </source>
</reference>
<organism evidence="12 13">
    <name type="scientific">Phytophthora sojae (strain P6497)</name>
    <name type="common">Soybean stem and root rot agent</name>
    <name type="synonym">Phytophthora megasperma f. sp. glycines</name>
    <dbReference type="NCBI Taxonomy" id="1094619"/>
    <lineage>
        <taxon>Eukaryota</taxon>
        <taxon>Sar</taxon>
        <taxon>Stramenopiles</taxon>
        <taxon>Oomycota</taxon>
        <taxon>Peronosporomycetes</taxon>
        <taxon>Peronosporales</taxon>
        <taxon>Peronosporaceae</taxon>
        <taxon>Phytophthora</taxon>
    </lineage>
</organism>
<keyword evidence="6" id="KW-0735">Signal-anchor</keyword>
<evidence type="ECO:0000256" key="2">
    <source>
        <dbReference type="ARBA" id="ARBA00004606"/>
    </source>
</evidence>
<comment type="similarity">
    <text evidence="3">Belongs to the MNN1/MNT family.</text>
</comment>
<dbReference type="STRING" id="1094619.G4ZDT5"/>
<keyword evidence="13" id="KW-1185">Reference proteome</keyword>
<evidence type="ECO:0000256" key="3">
    <source>
        <dbReference type="ARBA" id="ARBA00009105"/>
    </source>
</evidence>
<feature type="transmembrane region" description="Helical" evidence="11">
    <location>
        <begin position="42"/>
        <end position="64"/>
    </location>
</feature>